<dbReference type="Pfam" id="PF03544">
    <property type="entry name" value="TonB_C"/>
    <property type="match status" value="1"/>
</dbReference>
<feature type="domain" description="TonB C-terminal" evidence="11">
    <location>
        <begin position="101"/>
        <end position="194"/>
    </location>
</feature>
<feature type="signal peptide" evidence="10">
    <location>
        <begin position="1"/>
        <end position="23"/>
    </location>
</feature>
<name>A0A1I6B8L0_HYMAR</name>
<dbReference type="GO" id="GO:0055085">
    <property type="term" value="P:transmembrane transport"/>
    <property type="evidence" value="ECO:0007669"/>
    <property type="project" value="InterPro"/>
</dbReference>
<dbReference type="InterPro" id="IPR037682">
    <property type="entry name" value="TonB_C"/>
</dbReference>
<sequence length="194" mass="21789">MKITILKSGQLCLLLGLAFTANAQKQRTTKWESGLMDHQNKVGIWEYYGYTASKEKVVVQRYDHSAKQLVYYRPAGDMTYRAETRPGQWASRVVDRPPLFVGGDPALAAYTTQLQYPQQAQSRNIQGQVVIGFAIDTLGRAADHRVLRSIGGGCDQEAMRVARTIPNEWIPARIGTRAVPVEYELTLTFRMAQP</sequence>
<organism evidence="12 13">
    <name type="scientific">Hymenobacter arizonensis</name>
    <name type="common">Siccationidurans arizonensis</name>
    <dbReference type="NCBI Taxonomy" id="1227077"/>
    <lineage>
        <taxon>Bacteria</taxon>
        <taxon>Pseudomonadati</taxon>
        <taxon>Bacteroidota</taxon>
        <taxon>Cytophagia</taxon>
        <taxon>Cytophagales</taxon>
        <taxon>Hymenobacteraceae</taxon>
        <taxon>Hymenobacter</taxon>
    </lineage>
</organism>
<evidence type="ECO:0000256" key="9">
    <source>
        <dbReference type="ARBA" id="ARBA00023136"/>
    </source>
</evidence>
<comment type="similarity">
    <text evidence="2">Belongs to the TonB family.</text>
</comment>
<dbReference type="PROSITE" id="PS52015">
    <property type="entry name" value="TONB_CTD"/>
    <property type="match status" value="1"/>
</dbReference>
<evidence type="ECO:0000256" key="6">
    <source>
        <dbReference type="ARBA" id="ARBA00022692"/>
    </source>
</evidence>
<dbReference type="PANTHER" id="PTHR33446">
    <property type="entry name" value="PROTEIN TONB-RELATED"/>
    <property type="match status" value="1"/>
</dbReference>
<dbReference type="OrthoDB" id="1039448at2"/>
<dbReference type="InterPro" id="IPR051045">
    <property type="entry name" value="TonB-dependent_transducer"/>
</dbReference>
<proteinExistence type="inferred from homology"/>
<dbReference type="GO" id="GO:0030288">
    <property type="term" value="C:outer membrane-bounded periplasmic space"/>
    <property type="evidence" value="ECO:0007669"/>
    <property type="project" value="InterPro"/>
</dbReference>
<dbReference type="GO" id="GO:0098797">
    <property type="term" value="C:plasma membrane protein complex"/>
    <property type="evidence" value="ECO:0007669"/>
    <property type="project" value="TreeGrafter"/>
</dbReference>
<evidence type="ECO:0000313" key="13">
    <source>
        <dbReference type="Proteomes" id="UP000199029"/>
    </source>
</evidence>
<keyword evidence="3" id="KW-0813">Transport</keyword>
<protein>
    <submittedName>
        <fullName evidence="12">Protein TonB</fullName>
    </submittedName>
</protein>
<keyword evidence="4" id="KW-1003">Cell membrane</keyword>
<evidence type="ECO:0000256" key="3">
    <source>
        <dbReference type="ARBA" id="ARBA00022448"/>
    </source>
</evidence>
<evidence type="ECO:0000256" key="1">
    <source>
        <dbReference type="ARBA" id="ARBA00004383"/>
    </source>
</evidence>
<evidence type="ECO:0000256" key="5">
    <source>
        <dbReference type="ARBA" id="ARBA00022519"/>
    </source>
</evidence>
<keyword evidence="13" id="KW-1185">Reference proteome</keyword>
<keyword evidence="7" id="KW-0653">Protein transport</keyword>
<evidence type="ECO:0000256" key="8">
    <source>
        <dbReference type="ARBA" id="ARBA00022989"/>
    </source>
</evidence>
<dbReference type="AlphaFoldDB" id="A0A1I6B8L0"/>
<keyword evidence="6" id="KW-0812">Transmembrane</keyword>
<feature type="chain" id="PRO_5011699648" evidence="10">
    <location>
        <begin position="24"/>
        <end position="194"/>
    </location>
</feature>
<dbReference type="GO" id="GO:0015031">
    <property type="term" value="P:protein transport"/>
    <property type="evidence" value="ECO:0007669"/>
    <property type="project" value="UniProtKB-KW"/>
</dbReference>
<dbReference type="SUPFAM" id="SSF74653">
    <property type="entry name" value="TolA/TonB C-terminal domain"/>
    <property type="match status" value="1"/>
</dbReference>
<evidence type="ECO:0000256" key="10">
    <source>
        <dbReference type="SAM" id="SignalP"/>
    </source>
</evidence>
<evidence type="ECO:0000259" key="11">
    <source>
        <dbReference type="PROSITE" id="PS52015"/>
    </source>
</evidence>
<dbReference type="GO" id="GO:0015891">
    <property type="term" value="P:siderophore transport"/>
    <property type="evidence" value="ECO:0007669"/>
    <property type="project" value="InterPro"/>
</dbReference>
<dbReference type="NCBIfam" id="TIGR01352">
    <property type="entry name" value="tonB_Cterm"/>
    <property type="match status" value="1"/>
</dbReference>
<dbReference type="STRING" id="1227077.SAMN04515668_4290"/>
<keyword evidence="9" id="KW-0472">Membrane</keyword>
<accession>A0A1I6B8L0</accession>
<dbReference type="Gene3D" id="3.30.1150.10">
    <property type="match status" value="1"/>
</dbReference>
<dbReference type="InterPro" id="IPR006260">
    <property type="entry name" value="TonB/TolA_C"/>
</dbReference>
<dbReference type="EMBL" id="FOXS01000007">
    <property type="protein sequence ID" value="SFQ77281.1"/>
    <property type="molecule type" value="Genomic_DNA"/>
</dbReference>
<dbReference type="Proteomes" id="UP000199029">
    <property type="component" value="Unassembled WGS sequence"/>
</dbReference>
<reference evidence="13" key="1">
    <citation type="submission" date="2016-10" db="EMBL/GenBank/DDBJ databases">
        <authorList>
            <person name="Varghese N."/>
            <person name="Submissions S."/>
        </authorList>
    </citation>
    <scope>NUCLEOTIDE SEQUENCE [LARGE SCALE GENOMIC DNA]</scope>
    <source>
        <strain evidence="13">OR362-8,ATCC BAA-1266,JCM 13504</strain>
    </source>
</reference>
<dbReference type="GO" id="GO:0031992">
    <property type="term" value="F:energy transducer activity"/>
    <property type="evidence" value="ECO:0007669"/>
    <property type="project" value="InterPro"/>
</dbReference>
<keyword evidence="5" id="KW-0997">Cell inner membrane</keyword>
<evidence type="ECO:0000313" key="12">
    <source>
        <dbReference type="EMBL" id="SFQ77281.1"/>
    </source>
</evidence>
<evidence type="ECO:0000256" key="7">
    <source>
        <dbReference type="ARBA" id="ARBA00022927"/>
    </source>
</evidence>
<comment type="subcellular location">
    <subcellularLocation>
        <location evidence="1">Cell inner membrane</location>
        <topology evidence="1">Single-pass membrane protein</topology>
        <orientation evidence="1">Periplasmic side</orientation>
    </subcellularLocation>
</comment>
<dbReference type="PRINTS" id="PR01374">
    <property type="entry name" value="TONBPROTEIN"/>
</dbReference>
<gene>
    <name evidence="12" type="ORF">SAMN04515668_4290</name>
</gene>
<dbReference type="RefSeq" id="WP_092678088.1">
    <property type="nucleotide sequence ID" value="NZ_FOXS01000007.1"/>
</dbReference>
<evidence type="ECO:0000256" key="4">
    <source>
        <dbReference type="ARBA" id="ARBA00022475"/>
    </source>
</evidence>
<evidence type="ECO:0000256" key="2">
    <source>
        <dbReference type="ARBA" id="ARBA00006555"/>
    </source>
</evidence>
<dbReference type="PANTHER" id="PTHR33446:SF2">
    <property type="entry name" value="PROTEIN TONB"/>
    <property type="match status" value="1"/>
</dbReference>
<keyword evidence="8" id="KW-1133">Transmembrane helix</keyword>
<dbReference type="InterPro" id="IPR003538">
    <property type="entry name" value="TonB"/>
</dbReference>
<keyword evidence="10" id="KW-0732">Signal</keyword>